<organism evidence="12 13">
    <name type="scientific">Liquidambar formosana</name>
    <name type="common">Formosan gum</name>
    <dbReference type="NCBI Taxonomy" id="63359"/>
    <lineage>
        <taxon>Eukaryota</taxon>
        <taxon>Viridiplantae</taxon>
        <taxon>Streptophyta</taxon>
        <taxon>Embryophyta</taxon>
        <taxon>Tracheophyta</taxon>
        <taxon>Spermatophyta</taxon>
        <taxon>Magnoliopsida</taxon>
        <taxon>eudicotyledons</taxon>
        <taxon>Gunneridae</taxon>
        <taxon>Pentapetalae</taxon>
        <taxon>Saxifragales</taxon>
        <taxon>Altingiaceae</taxon>
        <taxon>Liquidambar</taxon>
    </lineage>
</organism>
<comment type="caution">
    <text evidence="12">The sequence shown here is derived from an EMBL/GenBank/DDBJ whole genome shotgun (WGS) entry which is preliminary data.</text>
</comment>
<evidence type="ECO:0000256" key="10">
    <source>
        <dbReference type="SAM" id="Phobius"/>
    </source>
</evidence>
<feature type="transmembrane region" description="Helical" evidence="10">
    <location>
        <begin position="341"/>
        <end position="363"/>
    </location>
</feature>
<evidence type="ECO:0000256" key="1">
    <source>
        <dbReference type="ARBA" id="ARBA00004141"/>
    </source>
</evidence>
<dbReference type="PROSITE" id="PS50850">
    <property type="entry name" value="MFS"/>
    <property type="match status" value="1"/>
</dbReference>
<dbReference type="PRINTS" id="PR00171">
    <property type="entry name" value="SUGRTRNSPORT"/>
</dbReference>
<sequence length="481" mass="52341">MAHQNVENNVVIGQSQQPASYKYPLGSAILASMTSILLGYYIIIMSGAAIFIKDDLKIPNVEAKILVAGVASVFPFAGLTADWIGRRYTMVCAFATFFSGAVLMGFANSYFLLMFGRFIGGVGVCYAFMIAPVYIAEISPASCRGILTSFPEVFINVGILLGYLSNYSFSKLPIHLGWRFMLGAGAIPSVILAVCVLVLPESPRWLLMRGRLGDARQVFDKISNSKAEADSQFADMKAAAEIPENCTDDIFQVPRRAAVWKDLLLHPTPSVRRILISVVFINIFQQSTGIPAILIYGPKIFQKAGINNDTGKQLATVVIEFVKVPCTLVATWGLDRIGRRLLLLVSVAGMIVSLVGLGVGLTIIDHLDQNQKLGTSLCTTTLVFYVAFYSIGMGPITWVYSSEVFPSRLRAQGASMGVFANKLTSGIVSMTFIYLCNGITMGGAFFLLAGISSVAWVFIYMFLPETKCKTLEEMRTLFGLG</sequence>
<keyword evidence="5 10" id="KW-0812">Transmembrane</keyword>
<dbReference type="FunFam" id="1.20.1250.20:FF:000025">
    <property type="entry name" value="probable polyol transporter 4"/>
    <property type="match status" value="1"/>
</dbReference>
<feature type="transmembrane region" description="Helical" evidence="10">
    <location>
        <begin position="64"/>
        <end position="84"/>
    </location>
</feature>
<evidence type="ECO:0000256" key="7">
    <source>
        <dbReference type="ARBA" id="ARBA00022989"/>
    </source>
</evidence>
<evidence type="ECO:0000256" key="6">
    <source>
        <dbReference type="ARBA" id="ARBA00022847"/>
    </source>
</evidence>
<keyword evidence="3 9" id="KW-0813">Transport</keyword>
<name>A0AAP0S422_LIQFO</name>
<evidence type="ECO:0000313" key="13">
    <source>
        <dbReference type="Proteomes" id="UP001415857"/>
    </source>
</evidence>
<feature type="transmembrane region" description="Helical" evidence="10">
    <location>
        <begin position="28"/>
        <end position="52"/>
    </location>
</feature>
<dbReference type="InterPro" id="IPR020846">
    <property type="entry name" value="MFS_dom"/>
</dbReference>
<keyword evidence="7 10" id="KW-1133">Transmembrane helix</keyword>
<dbReference type="PANTHER" id="PTHR48020">
    <property type="entry name" value="PROTON MYO-INOSITOL COTRANSPORTER"/>
    <property type="match status" value="1"/>
</dbReference>
<feature type="transmembrane region" description="Helical" evidence="10">
    <location>
        <begin position="176"/>
        <end position="199"/>
    </location>
</feature>
<dbReference type="InterPro" id="IPR005829">
    <property type="entry name" value="Sugar_transporter_CS"/>
</dbReference>
<dbReference type="SUPFAM" id="SSF103473">
    <property type="entry name" value="MFS general substrate transporter"/>
    <property type="match status" value="1"/>
</dbReference>
<evidence type="ECO:0000256" key="2">
    <source>
        <dbReference type="ARBA" id="ARBA00010992"/>
    </source>
</evidence>
<accession>A0AAP0S422</accession>
<feature type="transmembrane region" description="Helical" evidence="10">
    <location>
        <begin position="383"/>
        <end position="401"/>
    </location>
</feature>
<evidence type="ECO:0000256" key="5">
    <source>
        <dbReference type="ARBA" id="ARBA00022692"/>
    </source>
</evidence>
<feature type="transmembrane region" description="Helical" evidence="10">
    <location>
        <begin position="413"/>
        <end position="435"/>
    </location>
</feature>
<dbReference type="PROSITE" id="PS00216">
    <property type="entry name" value="SUGAR_TRANSPORT_1"/>
    <property type="match status" value="1"/>
</dbReference>
<feature type="transmembrane region" description="Helical" evidence="10">
    <location>
        <begin position="441"/>
        <end position="463"/>
    </location>
</feature>
<dbReference type="Pfam" id="PF00083">
    <property type="entry name" value="Sugar_tr"/>
    <property type="match status" value="1"/>
</dbReference>
<proteinExistence type="inferred from homology"/>
<evidence type="ECO:0000256" key="9">
    <source>
        <dbReference type="RuleBase" id="RU003346"/>
    </source>
</evidence>
<dbReference type="InterPro" id="IPR003663">
    <property type="entry name" value="Sugar/inositol_transpt"/>
</dbReference>
<dbReference type="Proteomes" id="UP001415857">
    <property type="component" value="Unassembled WGS sequence"/>
</dbReference>
<evidence type="ECO:0000256" key="8">
    <source>
        <dbReference type="ARBA" id="ARBA00023136"/>
    </source>
</evidence>
<dbReference type="Gene3D" id="1.20.1250.20">
    <property type="entry name" value="MFS general substrate transporter like domains"/>
    <property type="match status" value="1"/>
</dbReference>
<dbReference type="PANTHER" id="PTHR48020:SF49">
    <property type="entry name" value="SUGAR TRANSPORTER"/>
    <property type="match status" value="1"/>
</dbReference>
<dbReference type="GO" id="GO:0016020">
    <property type="term" value="C:membrane"/>
    <property type="evidence" value="ECO:0007669"/>
    <property type="project" value="UniProtKB-SubCell"/>
</dbReference>
<dbReference type="NCBIfam" id="TIGR00879">
    <property type="entry name" value="SP"/>
    <property type="match status" value="1"/>
</dbReference>
<dbReference type="InterPro" id="IPR005828">
    <property type="entry name" value="MFS_sugar_transport-like"/>
</dbReference>
<comment type="subcellular location">
    <subcellularLocation>
        <location evidence="1">Membrane</location>
        <topology evidence="1">Multi-pass membrane protein</topology>
    </subcellularLocation>
</comment>
<keyword evidence="6" id="KW-0769">Symport</keyword>
<evidence type="ECO:0000259" key="11">
    <source>
        <dbReference type="PROSITE" id="PS50850"/>
    </source>
</evidence>
<feature type="transmembrane region" description="Helical" evidence="10">
    <location>
        <begin position="118"/>
        <end position="136"/>
    </location>
</feature>
<comment type="similarity">
    <text evidence="2 9">Belongs to the major facilitator superfamily. Sugar transporter (TC 2.A.1.1) family.</text>
</comment>
<keyword evidence="8 10" id="KW-0472">Membrane</keyword>
<reference evidence="12 13" key="1">
    <citation type="journal article" date="2024" name="Plant J.">
        <title>Genome sequences and population genomics reveal climatic adaptation and genomic divergence between two closely related sweetgum species.</title>
        <authorList>
            <person name="Xu W.Q."/>
            <person name="Ren C.Q."/>
            <person name="Zhang X.Y."/>
            <person name="Comes H.P."/>
            <person name="Liu X.H."/>
            <person name="Li Y.G."/>
            <person name="Kettle C.J."/>
            <person name="Jalonen R."/>
            <person name="Gaisberger H."/>
            <person name="Ma Y.Z."/>
            <person name="Qiu Y.X."/>
        </authorList>
    </citation>
    <scope>NUCLEOTIDE SEQUENCE [LARGE SCALE GENOMIC DNA]</scope>
    <source>
        <strain evidence="12">Hangzhou</strain>
    </source>
</reference>
<dbReference type="AlphaFoldDB" id="A0AAP0S422"/>
<evidence type="ECO:0000256" key="3">
    <source>
        <dbReference type="ARBA" id="ARBA00022448"/>
    </source>
</evidence>
<dbReference type="EMBL" id="JBBPBK010000004">
    <property type="protein sequence ID" value="KAK9287296.1"/>
    <property type="molecule type" value="Genomic_DNA"/>
</dbReference>
<feature type="domain" description="Major facilitator superfamily (MFS) profile" evidence="11">
    <location>
        <begin position="19"/>
        <end position="467"/>
    </location>
</feature>
<dbReference type="InterPro" id="IPR036259">
    <property type="entry name" value="MFS_trans_sf"/>
</dbReference>
<feature type="transmembrane region" description="Helical" evidence="10">
    <location>
        <begin position="91"/>
        <end position="112"/>
    </location>
</feature>
<dbReference type="GO" id="GO:0015293">
    <property type="term" value="F:symporter activity"/>
    <property type="evidence" value="ECO:0007669"/>
    <property type="project" value="UniProtKB-KW"/>
</dbReference>
<dbReference type="InterPro" id="IPR050814">
    <property type="entry name" value="Myo-inositol_Transporter"/>
</dbReference>
<keyword evidence="4" id="KW-0762">Sugar transport</keyword>
<evidence type="ECO:0000313" key="12">
    <source>
        <dbReference type="EMBL" id="KAK9287296.1"/>
    </source>
</evidence>
<protein>
    <recommendedName>
        <fullName evidence="11">Major facilitator superfamily (MFS) profile domain-containing protein</fullName>
    </recommendedName>
</protein>
<keyword evidence="13" id="KW-1185">Reference proteome</keyword>
<feature type="transmembrane region" description="Helical" evidence="10">
    <location>
        <begin position="145"/>
        <end position="164"/>
    </location>
</feature>
<evidence type="ECO:0000256" key="4">
    <source>
        <dbReference type="ARBA" id="ARBA00022597"/>
    </source>
</evidence>
<gene>
    <name evidence="12" type="ORF">L1049_015709</name>
</gene>